<reference evidence="1 2" key="1">
    <citation type="submission" date="2021-06" db="EMBL/GenBank/DDBJ databases">
        <title>Caerostris extrusa draft genome.</title>
        <authorList>
            <person name="Kono N."/>
            <person name="Arakawa K."/>
        </authorList>
    </citation>
    <scope>NUCLEOTIDE SEQUENCE [LARGE SCALE GENOMIC DNA]</scope>
</reference>
<organism evidence="1 2">
    <name type="scientific">Caerostris extrusa</name>
    <name type="common">Bark spider</name>
    <name type="synonym">Caerostris bankana</name>
    <dbReference type="NCBI Taxonomy" id="172846"/>
    <lineage>
        <taxon>Eukaryota</taxon>
        <taxon>Metazoa</taxon>
        <taxon>Ecdysozoa</taxon>
        <taxon>Arthropoda</taxon>
        <taxon>Chelicerata</taxon>
        <taxon>Arachnida</taxon>
        <taxon>Araneae</taxon>
        <taxon>Araneomorphae</taxon>
        <taxon>Entelegynae</taxon>
        <taxon>Araneoidea</taxon>
        <taxon>Araneidae</taxon>
        <taxon>Caerostris</taxon>
    </lineage>
</organism>
<protein>
    <submittedName>
        <fullName evidence="1">Uncharacterized protein</fullName>
    </submittedName>
</protein>
<sequence length="99" mass="11502">MSFGNQLILKEDEIYNLKESLHAFECKAYEMNHYRKTLREEIEKLCDVLLDKSENSNSAANRKAIYKAAILRSAQALLHLDDDFNLQSEDKEKHSALKN</sequence>
<evidence type="ECO:0000313" key="1">
    <source>
        <dbReference type="EMBL" id="GIX84422.1"/>
    </source>
</evidence>
<comment type="caution">
    <text evidence="1">The sequence shown here is derived from an EMBL/GenBank/DDBJ whole genome shotgun (WGS) entry which is preliminary data.</text>
</comment>
<dbReference type="EMBL" id="BPLR01003426">
    <property type="protein sequence ID" value="GIX84422.1"/>
    <property type="molecule type" value="Genomic_DNA"/>
</dbReference>
<keyword evidence="2" id="KW-1185">Reference proteome</keyword>
<name>A0AAV4NHZ1_CAEEX</name>
<dbReference type="Proteomes" id="UP001054945">
    <property type="component" value="Unassembled WGS sequence"/>
</dbReference>
<accession>A0AAV4NHZ1</accession>
<gene>
    <name evidence="1" type="primary">AVEN_67594_1</name>
    <name evidence="1" type="ORF">CEXT_185341</name>
</gene>
<evidence type="ECO:0000313" key="2">
    <source>
        <dbReference type="Proteomes" id="UP001054945"/>
    </source>
</evidence>
<dbReference type="AlphaFoldDB" id="A0AAV4NHZ1"/>
<proteinExistence type="predicted"/>